<reference evidence="2" key="1">
    <citation type="journal article" date="2017" name="Nat. Ecol. Evol.">
        <title>Genome expansion and lineage-specific genetic innovations in the forest pathogenic fungi Armillaria.</title>
        <authorList>
            <person name="Sipos G."/>
            <person name="Prasanna A.N."/>
            <person name="Walter M.C."/>
            <person name="O'Connor E."/>
            <person name="Balint B."/>
            <person name="Krizsan K."/>
            <person name="Kiss B."/>
            <person name="Hess J."/>
            <person name="Varga T."/>
            <person name="Slot J."/>
            <person name="Riley R."/>
            <person name="Boka B."/>
            <person name="Rigling D."/>
            <person name="Barry K."/>
            <person name="Lee J."/>
            <person name="Mihaltcheva S."/>
            <person name="LaButti K."/>
            <person name="Lipzen A."/>
            <person name="Waldron R."/>
            <person name="Moloney N.M."/>
            <person name="Sperisen C."/>
            <person name="Kredics L."/>
            <person name="Vagvoelgyi C."/>
            <person name="Patrignani A."/>
            <person name="Fitzpatrick D."/>
            <person name="Nagy I."/>
            <person name="Doyle S."/>
            <person name="Anderson J.B."/>
            <person name="Grigoriev I.V."/>
            <person name="Gueldener U."/>
            <person name="Muensterkoetter M."/>
            <person name="Nagy L.G."/>
        </authorList>
    </citation>
    <scope>NUCLEOTIDE SEQUENCE [LARGE SCALE GENOMIC DNA]</scope>
    <source>
        <strain evidence="2">C18/9</strain>
    </source>
</reference>
<keyword evidence="2" id="KW-1185">Reference proteome</keyword>
<evidence type="ECO:0000313" key="1">
    <source>
        <dbReference type="EMBL" id="SJL08632.1"/>
    </source>
</evidence>
<dbReference type="AlphaFoldDB" id="A0A284RIR8"/>
<evidence type="ECO:0000313" key="2">
    <source>
        <dbReference type="Proteomes" id="UP000219338"/>
    </source>
</evidence>
<accession>A0A284RIR8</accession>
<organism evidence="1 2">
    <name type="scientific">Armillaria ostoyae</name>
    <name type="common">Armillaria root rot fungus</name>
    <dbReference type="NCBI Taxonomy" id="47428"/>
    <lineage>
        <taxon>Eukaryota</taxon>
        <taxon>Fungi</taxon>
        <taxon>Dikarya</taxon>
        <taxon>Basidiomycota</taxon>
        <taxon>Agaricomycotina</taxon>
        <taxon>Agaricomycetes</taxon>
        <taxon>Agaricomycetidae</taxon>
        <taxon>Agaricales</taxon>
        <taxon>Marasmiineae</taxon>
        <taxon>Physalacriaceae</taxon>
        <taxon>Armillaria</taxon>
    </lineage>
</organism>
<dbReference type="SUPFAM" id="SSF52047">
    <property type="entry name" value="RNI-like"/>
    <property type="match status" value="1"/>
</dbReference>
<dbReference type="OMA" id="EFCHIDD"/>
<sequence>MVELPQEIIEDIIDIVSQHETSLLLSVNPIKSMKSCALVARAFRLRSQYHLFHHVSLLNIRHYTRFLIICESSPHIPSLVRSLHLAQSDRSSTATEREVWGLRSILSGMVNLRSLRLFDYGILYNFPYSSLPSSLISFEIRDVEFCHIDDLCALLNYHPRLRTVNLCENVSIKGSEKQENMELKHNLYVSGPCIETLDISAYFNWYLLQAVMEKSSYRFPFDLGRLRNLILAVTSQTFHYCVAAIMTPVAKSIERLELNIFSRIISQEQGLKLGQHQPTHRSNSSLPSLPRLRSISIYYESYSRSLLGWIAFNIFRRAPTLQEITLTVSLLSSHLTDGHVMTGGEGIWMRFDTVIAAHPTIQSFIIDLSVFRSTRFLDWRETMTLSIHKLFPATVAKGIMYVSYGGGKHRVQ</sequence>
<dbReference type="EMBL" id="FUEG01000009">
    <property type="protein sequence ID" value="SJL08632.1"/>
    <property type="molecule type" value="Genomic_DNA"/>
</dbReference>
<name>A0A284RIR8_ARMOS</name>
<dbReference type="OrthoDB" id="2891043at2759"/>
<gene>
    <name evidence="1" type="ORF">ARMOST_11999</name>
</gene>
<evidence type="ECO:0008006" key="3">
    <source>
        <dbReference type="Google" id="ProtNLM"/>
    </source>
</evidence>
<proteinExistence type="predicted"/>
<dbReference type="Proteomes" id="UP000219338">
    <property type="component" value="Unassembled WGS sequence"/>
</dbReference>
<protein>
    <recommendedName>
        <fullName evidence="3">F-box domain-containing protein</fullName>
    </recommendedName>
</protein>
<dbReference type="Gene3D" id="3.80.10.10">
    <property type="entry name" value="Ribonuclease Inhibitor"/>
    <property type="match status" value="1"/>
</dbReference>
<dbReference type="InterPro" id="IPR032675">
    <property type="entry name" value="LRR_dom_sf"/>
</dbReference>